<evidence type="ECO:0000259" key="2">
    <source>
        <dbReference type="Pfam" id="PF03732"/>
    </source>
</evidence>
<dbReference type="OrthoDB" id="2272416at2759"/>
<dbReference type="EMBL" id="SSTE01016227">
    <property type="protein sequence ID" value="KAA0041782.1"/>
    <property type="molecule type" value="Genomic_DNA"/>
</dbReference>
<dbReference type="EMBL" id="SSTD01003134">
    <property type="protein sequence ID" value="TYK27071.1"/>
    <property type="molecule type" value="Genomic_DNA"/>
</dbReference>
<proteinExistence type="predicted"/>
<evidence type="ECO:0000313" key="5">
    <source>
        <dbReference type="Proteomes" id="UP000321393"/>
    </source>
</evidence>
<dbReference type="AlphaFoldDB" id="A0A5D3DTR2"/>
<evidence type="ECO:0000313" key="4">
    <source>
        <dbReference type="EMBL" id="TYK27071.1"/>
    </source>
</evidence>
<comment type="caution">
    <text evidence="4">The sequence shown here is derived from an EMBL/GenBank/DDBJ whole genome shotgun (WGS) entry which is preliminary data.</text>
</comment>
<dbReference type="Pfam" id="PF03732">
    <property type="entry name" value="Retrotrans_gag"/>
    <property type="match status" value="1"/>
</dbReference>
<evidence type="ECO:0000256" key="1">
    <source>
        <dbReference type="SAM" id="MobiDB-lite"/>
    </source>
</evidence>
<gene>
    <name evidence="4" type="ORF">E5676_scaffold95G00720</name>
    <name evidence="3" type="ORF">E6C27_scaffold67G001450</name>
</gene>
<name>A0A5D3DTR2_CUCMM</name>
<dbReference type="Proteomes" id="UP000321947">
    <property type="component" value="Unassembled WGS sequence"/>
</dbReference>
<feature type="compositionally biased region" description="Polar residues" evidence="1">
    <location>
        <begin position="17"/>
        <end position="37"/>
    </location>
</feature>
<reference evidence="5 6" key="1">
    <citation type="submission" date="2019-08" db="EMBL/GenBank/DDBJ databases">
        <title>Draft genome sequences of two oriental melons (Cucumis melo L. var makuwa).</title>
        <authorList>
            <person name="Kwon S.-Y."/>
        </authorList>
    </citation>
    <scope>NUCLEOTIDE SEQUENCE [LARGE SCALE GENOMIC DNA]</scope>
    <source>
        <strain evidence="6">cv. Chang Bougi</strain>
        <strain evidence="5">cv. SW 3</strain>
        <tissue evidence="4">Leaf</tissue>
    </source>
</reference>
<feature type="region of interest" description="Disordered" evidence="1">
    <location>
        <begin position="1"/>
        <end position="44"/>
    </location>
</feature>
<dbReference type="Proteomes" id="UP000321393">
    <property type="component" value="Unassembled WGS sequence"/>
</dbReference>
<evidence type="ECO:0000313" key="3">
    <source>
        <dbReference type="EMBL" id="KAA0041782.1"/>
    </source>
</evidence>
<feature type="domain" description="Retrotransposon gag" evidence="2">
    <location>
        <begin position="98"/>
        <end position="149"/>
    </location>
</feature>
<protein>
    <recommendedName>
        <fullName evidence="2">Retrotransposon gag domain-containing protein</fullName>
    </recommendedName>
</protein>
<accession>A0A5D3DTR2</accession>
<evidence type="ECO:0000313" key="6">
    <source>
        <dbReference type="Proteomes" id="UP000321947"/>
    </source>
</evidence>
<dbReference type="InterPro" id="IPR005162">
    <property type="entry name" value="Retrotrans_gag_dom"/>
</dbReference>
<organism evidence="4 6">
    <name type="scientific">Cucumis melo var. makuwa</name>
    <name type="common">Oriental melon</name>
    <dbReference type="NCBI Taxonomy" id="1194695"/>
    <lineage>
        <taxon>Eukaryota</taxon>
        <taxon>Viridiplantae</taxon>
        <taxon>Streptophyta</taxon>
        <taxon>Embryophyta</taxon>
        <taxon>Tracheophyta</taxon>
        <taxon>Spermatophyta</taxon>
        <taxon>Magnoliopsida</taxon>
        <taxon>eudicotyledons</taxon>
        <taxon>Gunneridae</taxon>
        <taxon>Pentapetalae</taxon>
        <taxon>rosids</taxon>
        <taxon>fabids</taxon>
        <taxon>Cucurbitales</taxon>
        <taxon>Cucurbitaceae</taxon>
        <taxon>Benincaseae</taxon>
        <taxon>Cucumis</taxon>
    </lineage>
</organism>
<sequence>MAPRGRSRQVRQVTRDVPTTRSFNEAQASDEVSSNPHGSVGKRHKEGMVDRLLQKIDKRFSIERLKALGAETFQESLIRLMRKVVKFDRKVFWGKEGISEWDDFKKAFRNKFYPRSFCDTKRSEFMNLVEGNMIVIEYKKRFTELAKYALAF</sequence>